<keyword evidence="1" id="KW-1133">Transmembrane helix</keyword>
<feature type="transmembrane region" description="Helical" evidence="1">
    <location>
        <begin position="115"/>
        <end position="139"/>
    </location>
</feature>
<evidence type="ECO:0000313" key="2">
    <source>
        <dbReference type="Proteomes" id="UP000887540"/>
    </source>
</evidence>
<protein>
    <submittedName>
        <fullName evidence="3">Uncharacterized protein</fullName>
    </submittedName>
</protein>
<dbReference type="AlphaFoldDB" id="A0A914CR29"/>
<evidence type="ECO:0000256" key="1">
    <source>
        <dbReference type="SAM" id="Phobius"/>
    </source>
</evidence>
<feature type="transmembrane region" description="Helical" evidence="1">
    <location>
        <begin position="88"/>
        <end position="109"/>
    </location>
</feature>
<feature type="transmembrane region" description="Helical" evidence="1">
    <location>
        <begin position="44"/>
        <end position="67"/>
    </location>
</feature>
<sequence length="241" mass="27611">MLKEIYLTQDPKLEHIFDLHDRQYPFALGGYAYQIGPIAYIPPYVLACGILLITSILLINISLLRIFKQYKKHVTKRTYSLQLMLYRAVMIHAMSMFICVGIICFLLYVTFANEYFFVQIMIHVALSAYSFLNNVILLASVRTFRNFCFDGIYGPIDERLEVAENTRPITFVFHVETLGHILANVIALANLEIESGEFVQSLEEEVHNDASGLVVHEVTAYDALVNCGLKIWLRVDFVCQI</sequence>
<keyword evidence="1" id="KW-0812">Transmembrane</keyword>
<keyword evidence="1" id="KW-0472">Membrane</keyword>
<dbReference type="Proteomes" id="UP000887540">
    <property type="component" value="Unplaced"/>
</dbReference>
<name>A0A914CR29_9BILA</name>
<reference evidence="3" key="1">
    <citation type="submission" date="2022-11" db="UniProtKB">
        <authorList>
            <consortium name="WormBaseParasite"/>
        </authorList>
    </citation>
    <scope>IDENTIFICATION</scope>
</reference>
<accession>A0A914CR29</accession>
<proteinExistence type="predicted"/>
<dbReference type="WBParaSite" id="ACRNAN_scaffold13545.g26553.t1">
    <property type="protein sequence ID" value="ACRNAN_scaffold13545.g26553.t1"/>
    <property type="gene ID" value="ACRNAN_scaffold13545.g26553"/>
</dbReference>
<evidence type="ECO:0000313" key="3">
    <source>
        <dbReference type="WBParaSite" id="ACRNAN_scaffold13545.g26553.t1"/>
    </source>
</evidence>
<keyword evidence="2" id="KW-1185">Reference proteome</keyword>
<organism evidence="2 3">
    <name type="scientific">Acrobeloides nanus</name>
    <dbReference type="NCBI Taxonomy" id="290746"/>
    <lineage>
        <taxon>Eukaryota</taxon>
        <taxon>Metazoa</taxon>
        <taxon>Ecdysozoa</taxon>
        <taxon>Nematoda</taxon>
        <taxon>Chromadorea</taxon>
        <taxon>Rhabditida</taxon>
        <taxon>Tylenchina</taxon>
        <taxon>Cephalobomorpha</taxon>
        <taxon>Cephaloboidea</taxon>
        <taxon>Cephalobidae</taxon>
        <taxon>Acrobeloides</taxon>
    </lineage>
</organism>